<gene>
    <name evidence="1" type="ORF">A9179_18475</name>
</gene>
<dbReference type="Pfam" id="PF20090">
    <property type="entry name" value="DUF6482"/>
    <property type="match status" value="1"/>
</dbReference>
<organism evidence="1 2">
    <name type="scientific">Aquipseudomonas alcaligenes</name>
    <name type="common">Pseudomonas alcaligenes</name>
    <dbReference type="NCBI Taxonomy" id="43263"/>
    <lineage>
        <taxon>Bacteria</taxon>
        <taxon>Pseudomonadati</taxon>
        <taxon>Pseudomonadota</taxon>
        <taxon>Gammaproteobacteria</taxon>
        <taxon>Pseudomonadales</taxon>
        <taxon>Pseudomonadaceae</taxon>
        <taxon>Aquipseudomonas</taxon>
    </lineage>
</organism>
<protein>
    <recommendedName>
        <fullName evidence="3">Cation transporter</fullName>
    </recommendedName>
</protein>
<dbReference type="InterPro" id="IPR045508">
    <property type="entry name" value="DUF6482"/>
</dbReference>
<evidence type="ECO:0000313" key="1">
    <source>
        <dbReference type="EMBL" id="MBC9252260.1"/>
    </source>
</evidence>
<dbReference type="RefSeq" id="WP_187807730.1">
    <property type="nucleotide sequence ID" value="NZ_LZEU01000001.1"/>
</dbReference>
<proteinExistence type="predicted"/>
<evidence type="ECO:0000313" key="2">
    <source>
        <dbReference type="Proteomes" id="UP000744555"/>
    </source>
</evidence>
<dbReference type="EMBL" id="LZEU01000001">
    <property type="protein sequence ID" value="MBC9252260.1"/>
    <property type="molecule type" value="Genomic_DNA"/>
</dbReference>
<sequence>MSLHDLLVRARAGQVEAIELISLEGGLYLLEAHVGGLRLPLRDEQGEPLHPRSLEHARELLHGLPFRLAGADPHDEMCGLPSLH</sequence>
<name>A0ABR7S3W8_AQUAC</name>
<accession>A0ABR7S3W8</accession>
<comment type="caution">
    <text evidence="1">The sequence shown here is derived from an EMBL/GenBank/DDBJ whole genome shotgun (WGS) entry which is preliminary data.</text>
</comment>
<reference evidence="1 2" key="1">
    <citation type="submission" date="2016-06" db="EMBL/GenBank/DDBJ databases">
        <authorList>
            <person name="Ramos C."/>
            <person name="Pintado A."/>
            <person name="Crespo-Gomez J.I."/>
        </authorList>
    </citation>
    <scope>NUCLEOTIDE SEQUENCE [LARGE SCALE GENOMIC DNA]</scope>
    <source>
        <strain evidence="1 2">AVO110</strain>
    </source>
</reference>
<evidence type="ECO:0008006" key="3">
    <source>
        <dbReference type="Google" id="ProtNLM"/>
    </source>
</evidence>
<keyword evidence="2" id="KW-1185">Reference proteome</keyword>
<dbReference type="Proteomes" id="UP000744555">
    <property type="component" value="Unassembled WGS sequence"/>
</dbReference>